<dbReference type="RefSeq" id="XP_013390411.1">
    <property type="nucleotide sequence ID" value="XM_013534957.1"/>
</dbReference>
<accession>A0A1S3HWJ2</accession>
<feature type="domain" description="SERTA" evidence="2">
    <location>
        <begin position="113"/>
        <end position="159"/>
    </location>
</feature>
<dbReference type="PROSITE" id="PS51053">
    <property type="entry name" value="SERTA"/>
    <property type="match status" value="1"/>
</dbReference>
<dbReference type="InterPro" id="IPR009263">
    <property type="entry name" value="SERTA_dom"/>
</dbReference>
<dbReference type="GeneID" id="106158847"/>
<dbReference type="RefSeq" id="XP_013390410.1">
    <property type="nucleotide sequence ID" value="XM_013534956.2"/>
</dbReference>
<reference evidence="4 5" key="1">
    <citation type="submission" date="2025-04" db="UniProtKB">
        <authorList>
            <consortium name="RefSeq"/>
        </authorList>
    </citation>
    <scope>IDENTIFICATION</scope>
    <source>
        <tissue evidence="4 5">Gonads</tissue>
    </source>
</reference>
<evidence type="ECO:0000313" key="4">
    <source>
        <dbReference type="RefSeq" id="XP_013390409.1"/>
    </source>
</evidence>
<gene>
    <name evidence="4 5 6 7 8" type="primary">LOC106158847</name>
</gene>
<dbReference type="InterPro" id="IPR052262">
    <property type="entry name" value="E2F-SERTA_domain_protein"/>
</dbReference>
<dbReference type="STRING" id="7574.A0A1S3HWJ2"/>
<feature type="region of interest" description="Disordered" evidence="1">
    <location>
        <begin position="81"/>
        <end position="117"/>
    </location>
</feature>
<evidence type="ECO:0000313" key="7">
    <source>
        <dbReference type="RefSeq" id="XP_013390412.1"/>
    </source>
</evidence>
<proteinExistence type="predicted"/>
<dbReference type="RefSeq" id="XP_013390413.1">
    <property type="nucleotide sequence ID" value="XM_013534959.2"/>
</dbReference>
<dbReference type="GO" id="GO:0005634">
    <property type="term" value="C:nucleus"/>
    <property type="evidence" value="ECO:0007669"/>
    <property type="project" value="TreeGrafter"/>
</dbReference>
<sequence length="355" mass="40394">MTLVLPIATYINPSPGFSTGIDSLLDTGEIGLEWAASTHPVTNNEETDRESNKAHNYTGSERSVYTSDECRPIHAGIKRKLKLSREEQEEENDFIPPARTRRISPLDNTPKQRRDEKKKIYKMSVQKLRQIDDPEKVLHRAVLINNTMKRMQKEIRDEKKWREMDYDTYNDIYSRKRSWARDFHQPEDSFLTSITEEYNKTILSSTSTTRSAACDNECVDVVNNNDWDKQIIDCVNGSESQEKIIDDKCIAHTETPQCPTDHTDGTKLPRDNTDKRSVSLTFDSNAIWNNISGSIGATQVTPPNDANSTDLDVLSCNYMPLKHSTMASAESFSDKQIYSEMEAVLKSLVQALEGT</sequence>
<evidence type="ECO:0000259" key="2">
    <source>
        <dbReference type="PROSITE" id="PS51053"/>
    </source>
</evidence>
<name>A0A1S3HWJ2_LINAN</name>
<dbReference type="PANTHER" id="PTHR16277">
    <property type="entry name" value="CELL DIVISION CYCLE ASSOCIATED PROTEIN 4/SERTA DOMAIN-CONTAINING PROTEIN 2"/>
    <property type="match status" value="1"/>
</dbReference>
<dbReference type="OrthoDB" id="5976204at2759"/>
<dbReference type="AlphaFoldDB" id="A0A1S3HWJ2"/>
<feature type="region of interest" description="Disordered" evidence="1">
    <location>
        <begin position="36"/>
        <end position="65"/>
    </location>
</feature>
<evidence type="ECO:0000313" key="3">
    <source>
        <dbReference type="Proteomes" id="UP000085678"/>
    </source>
</evidence>
<organism evidence="3 7">
    <name type="scientific">Lingula anatina</name>
    <name type="common">Brachiopod</name>
    <name type="synonym">Lingula unguis</name>
    <dbReference type="NCBI Taxonomy" id="7574"/>
    <lineage>
        <taxon>Eukaryota</taxon>
        <taxon>Metazoa</taxon>
        <taxon>Spiralia</taxon>
        <taxon>Lophotrochozoa</taxon>
        <taxon>Brachiopoda</taxon>
        <taxon>Linguliformea</taxon>
        <taxon>Lingulata</taxon>
        <taxon>Lingulida</taxon>
        <taxon>Linguloidea</taxon>
        <taxon>Lingulidae</taxon>
        <taxon>Lingula</taxon>
    </lineage>
</organism>
<dbReference type="RefSeq" id="XP_013390409.1">
    <property type="nucleotide sequence ID" value="XM_013534955.1"/>
</dbReference>
<dbReference type="KEGG" id="lak:106158847"/>
<evidence type="ECO:0000313" key="8">
    <source>
        <dbReference type="RefSeq" id="XP_013390413.1"/>
    </source>
</evidence>
<dbReference type="RefSeq" id="XP_013390412.1">
    <property type="nucleotide sequence ID" value="XM_013534958.1"/>
</dbReference>
<evidence type="ECO:0000313" key="5">
    <source>
        <dbReference type="RefSeq" id="XP_013390410.1"/>
    </source>
</evidence>
<evidence type="ECO:0000256" key="1">
    <source>
        <dbReference type="SAM" id="MobiDB-lite"/>
    </source>
</evidence>
<evidence type="ECO:0000313" key="6">
    <source>
        <dbReference type="RefSeq" id="XP_013390411.1"/>
    </source>
</evidence>
<feature type="compositionally biased region" description="Polar residues" evidence="1">
    <location>
        <begin position="54"/>
        <end position="65"/>
    </location>
</feature>
<protein>
    <submittedName>
        <fullName evidence="4 5">Uncharacterized protein LOC106158847</fullName>
    </submittedName>
</protein>
<dbReference type="PANTHER" id="PTHR16277:SF7">
    <property type="entry name" value="RE12330P"/>
    <property type="match status" value="1"/>
</dbReference>
<dbReference type="Proteomes" id="UP000085678">
    <property type="component" value="Unplaced"/>
</dbReference>
<keyword evidence="3" id="KW-1185">Reference proteome</keyword>
<dbReference type="Pfam" id="PF06031">
    <property type="entry name" value="SERTA"/>
    <property type="match status" value="1"/>
</dbReference>